<dbReference type="VEuPathDB" id="MicrosporidiaDB:ECU09_0570"/>
<dbReference type="VEuPathDB" id="MicrosporidiaDB:AEWD_090590"/>
<proteinExistence type="predicted"/>
<gene>
    <name evidence="2" type="ORF">ECU09_0570</name>
</gene>
<feature type="transmembrane region" description="Helical" evidence="1">
    <location>
        <begin position="36"/>
        <end position="53"/>
    </location>
</feature>
<feature type="transmembrane region" description="Helical" evidence="1">
    <location>
        <begin position="112"/>
        <end position="142"/>
    </location>
</feature>
<protein>
    <submittedName>
        <fullName evidence="2">Uncharacterized protein</fullName>
    </submittedName>
</protein>
<feature type="transmembrane region" description="Helical" evidence="1">
    <location>
        <begin position="162"/>
        <end position="179"/>
    </location>
</feature>
<feature type="transmembrane region" description="Helical" evidence="1">
    <location>
        <begin position="234"/>
        <end position="252"/>
    </location>
</feature>
<dbReference type="VEuPathDB" id="MicrosporidiaDB:AEWQ_090590"/>
<reference evidence="2" key="1">
    <citation type="journal article" date="2013" name="Eukaryot. Cell">
        <title>Extremely Reduced Levels of Heterozygosity in the Vertebrate Pathogen Encephalitozoon cuniculi.</title>
        <authorList>
            <person name="Selman M."/>
            <person name="Sak B."/>
            <person name="Kvac M."/>
            <person name="Farinelli L."/>
            <person name="Weiss L.M."/>
            <person name="Corradi N."/>
        </authorList>
    </citation>
    <scope>NUCLEOTIDE SEQUENCE</scope>
</reference>
<dbReference type="AlphaFoldDB" id="M1KMR9"/>
<evidence type="ECO:0000256" key="1">
    <source>
        <dbReference type="SAM" id="Phobius"/>
    </source>
</evidence>
<dbReference type="EMBL" id="KC513633">
    <property type="protein sequence ID" value="AGE96641.1"/>
    <property type="molecule type" value="Genomic_DNA"/>
</dbReference>
<sequence>MIALLFFGHTEATKGIPPDIWNSMEYYGEFLSRRREVAAALFLAGLLVNFLGIRIKRCSLSIIAFPALRLSVGSIMEVVNGIVADRYGSIEKAPKIAKNVVGILDKMDKNRFFMAFLSVALGLVMFFFVKTIIYIMMGYLAFHLWGVLESSAEGTMEGGSYYVYQTIMLCIGILVLVLVKPITFLIYILVFSVFGSLFIIVGANYGFSLNLRLEEYVGMLRRGGFYQGLAENKISIGYISLITMGIVSQLLLRKKSVQQQKS</sequence>
<dbReference type="VEuPathDB" id="MicrosporidiaDB:AEWR_090590"/>
<keyword evidence="1" id="KW-0812">Transmembrane</keyword>
<accession>M1KMR9</accession>
<name>M1KMR9_ENCCN</name>
<keyword evidence="1" id="KW-0472">Membrane</keyword>
<keyword evidence="1" id="KW-1133">Transmembrane helix</keyword>
<evidence type="ECO:0000313" key="2">
    <source>
        <dbReference type="EMBL" id="AGE96641.1"/>
    </source>
</evidence>
<feature type="transmembrane region" description="Helical" evidence="1">
    <location>
        <begin position="186"/>
        <end position="207"/>
    </location>
</feature>
<organism evidence="2">
    <name type="scientific">Encephalitozoon cuniculi</name>
    <name type="common">Microsporidian parasite</name>
    <dbReference type="NCBI Taxonomy" id="6035"/>
    <lineage>
        <taxon>Eukaryota</taxon>
        <taxon>Fungi</taxon>
        <taxon>Fungi incertae sedis</taxon>
        <taxon>Microsporidia</taxon>
        <taxon>Unikaryonidae</taxon>
        <taxon>Encephalitozoon</taxon>
    </lineage>
</organism>
<dbReference type="VEuPathDB" id="MicrosporidiaDB:M970_090590"/>